<feature type="compositionally biased region" description="Polar residues" evidence="1">
    <location>
        <begin position="111"/>
        <end position="128"/>
    </location>
</feature>
<sequence length="172" mass="19514">MGSIDSSSRSRRRRRRRERGYYAQETKENSAKGQNRRNRAGKDGLGKFWRDSRSRKVRRRQESAAELAESDRNFRRTQHLDRKTKGNPSNPKTTTGEKAAGGSQRPKVHRTSGNPPMTTPGTLNSTAEFATCLPDAEEREKEGWDWDALRWLLDGPLMTGDRGLAAAEAWPD</sequence>
<keyword evidence="3" id="KW-1185">Reference proteome</keyword>
<evidence type="ECO:0000256" key="1">
    <source>
        <dbReference type="SAM" id="MobiDB-lite"/>
    </source>
</evidence>
<protein>
    <submittedName>
        <fullName evidence="2">Uncharacterized protein</fullName>
    </submittedName>
</protein>
<feature type="compositionally biased region" description="Basic residues" evidence="1">
    <location>
        <begin position="9"/>
        <end position="18"/>
    </location>
</feature>
<name>A0A9Q1GU37_9CARY</name>
<dbReference type="Proteomes" id="UP001153076">
    <property type="component" value="Unassembled WGS sequence"/>
</dbReference>
<gene>
    <name evidence="2" type="ORF">Cgig2_029221</name>
</gene>
<evidence type="ECO:0000313" key="2">
    <source>
        <dbReference type="EMBL" id="KAJ8427807.1"/>
    </source>
</evidence>
<evidence type="ECO:0000313" key="3">
    <source>
        <dbReference type="Proteomes" id="UP001153076"/>
    </source>
</evidence>
<feature type="compositionally biased region" description="Polar residues" evidence="1">
    <location>
        <begin position="86"/>
        <end position="96"/>
    </location>
</feature>
<comment type="caution">
    <text evidence="2">The sequence shown here is derived from an EMBL/GenBank/DDBJ whole genome shotgun (WGS) entry which is preliminary data.</text>
</comment>
<accession>A0A9Q1GU37</accession>
<proteinExistence type="predicted"/>
<organism evidence="2 3">
    <name type="scientific">Carnegiea gigantea</name>
    <dbReference type="NCBI Taxonomy" id="171969"/>
    <lineage>
        <taxon>Eukaryota</taxon>
        <taxon>Viridiplantae</taxon>
        <taxon>Streptophyta</taxon>
        <taxon>Embryophyta</taxon>
        <taxon>Tracheophyta</taxon>
        <taxon>Spermatophyta</taxon>
        <taxon>Magnoliopsida</taxon>
        <taxon>eudicotyledons</taxon>
        <taxon>Gunneridae</taxon>
        <taxon>Pentapetalae</taxon>
        <taxon>Caryophyllales</taxon>
        <taxon>Cactineae</taxon>
        <taxon>Cactaceae</taxon>
        <taxon>Cactoideae</taxon>
        <taxon>Echinocereeae</taxon>
        <taxon>Carnegiea</taxon>
    </lineage>
</organism>
<reference evidence="2" key="1">
    <citation type="submission" date="2022-04" db="EMBL/GenBank/DDBJ databases">
        <title>Carnegiea gigantea Genome sequencing and assembly v2.</title>
        <authorList>
            <person name="Copetti D."/>
            <person name="Sanderson M.J."/>
            <person name="Burquez A."/>
            <person name="Wojciechowski M.F."/>
        </authorList>
    </citation>
    <scope>NUCLEOTIDE SEQUENCE</scope>
    <source>
        <strain evidence="2">SGP5-SGP5p</strain>
        <tissue evidence="2">Aerial part</tissue>
    </source>
</reference>
<feature type="region of interest" description="Disordered" evidence="1">
    <location>
        <begin position="1"/>
        <end position="142"/>
    </location>
</feature>
<feature type="compositionally biased region" description="Basic and acidic residues" evidence="1">
    <location>
        <begin position="40"/>
        <end position="54"/>
    </location>
</feature>
<dbReference type="EMBL" id="JAKOGI010001091">
    <property type="protein sequence ID" value="KAJ8427807.1"/>
    <property type="molecule type" value="Genomic_DNA"/>
</dbReference>
<dbReference type="AlphaFoldDB" id="A0A9Q1GU37"/>
<feature type="compositionally biased region" description="Basic and acidic residues" evidence="1">
    <location>
        <begin position="69"/>
        <end position="84"/>
    </location>
</feature>